<gene>
    <name evidence="1" type="ORF">C1J01_00955</name>
</gene>
<comment type="caution">
    <text evidence="1">The sequence shown here is derived from an EMBL/GenBank/DDBJ whole genome shotgun (WGS) entry which is preliminary data.</text>
</comment>
<evidence type="ECO:0000313" key="2">
    <source>
        <dbReference type="Proteomes" id="UP000249304"/>
    </source>
</evidence>
<reference evidence="1 2" key="1">
    <citation type="submission" date="2018-01" db="EMBL/GenBank/DDBJ databases">
        <title>Draft genome sequence of Nonomuraea sp. KC333.</title>
        <authorList>
            <person name="Sahin N."/>
            <person name="Saygin H."/>
            <person name="Ay H."/>
        </authorList>
    </citation>
    <scope>NUCLEOTIDE SEQUENCE [LARGE SCALE GENOMIC DNA]</scope>
    <source>
        <strain evidence="1 2">KC333</strain>
    </source>
</reference>
<organism evidence="1 2">
    <name type="scientific">Nonomuraea aridisoli</name>
    <dbReference type="NCBI Taxonomy" id="2070368"/>
    <lineage>
        <taxon>Bacteria</taxon>
        <taxon>Bacillati</taxon>
        <taxon>Actinomycetota</taxon>
        <taxon>Actinomycetes</taxon>
        <taxon>Streptosporangiales</taxon>
        <taxon>Streptosporangiaceae</taxon>
        <taxon>Nonomuraea</taxon>
    </lineage>
</organism>
<proteinExistence type="predicted"/>
<dbReference type="Proteomes" id="UP000249304">
    <property type="component" value="Unassembled WGS sequence"/>
</dbReference>
<evidence type="ECO:0000313" key="1">
    <source>
        <dbReference type="EMBL" id="PZG23519.1"/>
    </source>
</evidence>
<dbReference type="AlphaFoldDB" id="A0A2W2F2H5"/>
<sequence length="100" mass="11070">MVSAYVLAGQLATTGGDHTRALAAYQAELDEFVRRSRVFARGMAKTLLPSPRRGLTLLENGKELATCPTSGLTRWLATLNSKGIRLFDSFPMRDYQPCTY</sequence>
<dbReference type="EMBL" id="POUD01000002">
    <property type="protein sequence ID" value="PZG23519.1"/>
    <property type="molecule type" value="Genomic_DNA"/>
</dbReference>
<accession>A0A2W2F2H5</accession>
<name>A0A2W2F2H5_9ACTN</name>
<protein>
    <submittedName>
        <fullName evidence="1">Uncharacterized protein</fullName>
    </submittedName>
</protein>
<keyword evidence="2" id="KW-1185">Reference proteome</keyword>